<keyword evidence="4 5" id="KW-0808">Transferase</keyword>
<dbReference type="STRING" id="69222.BG55_01340"/>
<evidence type="ECO:0000256" key="4">
    <source>
        <dbReference type="ARBA" id="ARBA00022679"/>
    </source>
</evidence>
<dbReference type="FunFam" id="3.20.20.70:FF:000030">
    <property type="entry name" value="Nicotinate-nucleotide pyrophosphorylase, carboxylating"/>
    <property type="match status" value="1"/>
</dbReference>
<dbReference type="Pfam" id="PF01729">
    <property type="entry name" value="QRPTase_C"/>
    <property type="match status" value="1"/>
</dbReference>
<dbReference type="InterPro" id="IPR036068">
    <property type="entry name" value="Nicotinate_pribotase-like_C"/>
</dbReference>
<comment type="similarity">
    <text evidence="1 5">Belongs to the NadC/ModD family.</text>
</comment>
<dbReference type="GO" id="GO:0005737">
    <property type="term" value="C:cytoplasm"/>
    <property type="evidence" value="ECO:0007669"/>
    <property type="project" value="TreeGrafter"/>
</dbReference>
<evidence type="ECO:0000259" key="6">
    <source>
        <dbReference type="Pfam" id="PF01729"/>
    </source>
</evidence>
<evidence type="ECO:0000256" key="5">
    <source>
        <dbReference type="PIRNR" id="PIRNR006250"/>
    </source>
</evidence>
<dbReference type="NCBIfam" id="TIGR01334">
    <property type="entry name" value="modD"/>
    <property type="match status" value="1"/>
</dbReference>
<evidence type="ECO:0000259" key="7">
    <source>
        <dbReference type="Pfam" id="PF02749"/>
    </source>
</evidence>
<feature type="domain" description="Quinolinate phosphoribosyl transferase N-terminal" evidence="7">
    <location>
        <begin position="21"/>
        <end position="104"/>
    </location>
</feature>
<reference evidence="8 9" key="1">
    <citation type="submission" date="2014-02" db="EMBL/GenBank/DDBJ databases">
        <title>Draft genome of Erwinia mallotivora strain BT-MARDI, a papaya dieback pathogen.</title>
        <authorList>
            <person name="Redzuan R."/>
            <person name="Abu Bakar N."/>
            <person name="Badrun R."/>
            <person name="Mohd Raih M.F."/>
            <person name="Rozano L."/>
            <person name="Mat Amin N."/>
        </authorList>
    </citation>
    <scope>NUCLEOTIDE SEQUENCE [LARGE SCALE GENOMIC DNA]</scope>
    <source>
        <strain evidence="8 9">BT-MARDI</strain>
    </source>
</reference>
<dbReference type="InterPro" id="IPR006242">
    <property type="entry name" value="ModD"/>
</dbReference>
<dbReference type="SUPFAM" id="SSF54675">
    <property type="entry name" value="Nicotinate/Quinolinate PRTase N-terminal domain-like"/>
    <property type="match status" value="1"/>
</dbReference>
<organism evidence="8 9">
    <name type="scientific">Erwinia mallotivora</name>
    <dbReference type="NCBI Taxonomy" id="69222"/>
    <lineage>
        <taxon>Bacteria</taxon>
        <taxon>Pseudomonadati</taxon>
        <taxon>Pseudomonadota</taxon>
        <taxon>Gammaproteobacteria</taxon>
        <taxon>Enterobacterales</taxon>
        <taxon>Erwiniaceae</taxon>
        <taxon>Erwinia</taxon>
    </lineage>
</organism>
<keyword evidence="9" id="KW-1185">Reference proteome</keyword>
<name>A0A014NC54_9GAMM</name>
<dbReference type="GO" id="GO:0034213">
    <property type="term" value="P:quinolinate catabolic process"/>
    <property type="evidence" value="ECO:0007669"/>
    <property type="project" value="TreeGrafter"/>
</dbReference>
<dbReference type="PIRSF" id="PIRSF006250">
    <property type="entry name" value="NadC_ModD"/>
    <property type="match status" value="1"/>
</dbReference>
<evidence type="ECO:0000313" key="9">
    <source>
        <dbReference type="Proteomes" id="UP000019918"/>
    </source>
</evidence>
<evidence type="ECO:0000256" key="3">
    <source>
        <dbReference type="ARBA" id="ARBA00022676"/>
    </source>
</evidence>
<dbReference type="InterPro" id="IPR037128">
    <property type="entry name" value="Quinolinate_PRibosylTase_N_sf"/>
</dbReference>
<comment type="caution">
    <text evidence="8">The sequence shown here is derived from an EMBL/GenBank/DDBJ whole genome shotgun (WGS) entry which is preliminary data.</text>
</comment>
<dbReference type="CDD" id="cd01573">
    <property type="entry name" value="modD_like"/>
    <property type="match status" value="1"/>
</dbReference>
<feature type="domain" description="Quinolinate phosphoribosyl transferase C-terminal" evidence="6">
    <location>
        <begin position="106"/>
        <end position="274"/>
    </location>
</feature>
<dbReference type="Proteomes" id="UP000019918">
    <property type="component" value="Unassembled WGS sequence"/>
</dbReference>
<evidence type="ECO:0000313" key="8">
    <source>
        <dbReference type="EMBL" id="EXU76998.1"/>
    </source>
</evidence>
<dbReference type="OrthoDB" id="8216773at2"/>
<keyword evidence="3 5" id="KW-0328">Glycosyltransferase</keyword>
<dbReference type="GO" id="GO:0009435">
    <property type="term" value="P:NAD+ biosynthetic process"/>
    <property type="evidence" value="ECO:0007669"/>
    <property type="project" value="InterPro"/>
</dbReference>
<dbReference type="Pfam" id="PF02749">
    <property type="entry name" value="QRPTase_N"/>
    <property type="match status" value="1"/>
</dbReference>
<dbReference type="InterPro" id="IPR002638">
    <property type="entry name" value="Quinolinate_PRibosylTrfase_C"/>
</dbReference>
<gene>
    <name evidence="8" type="ORF">BG55_01340</name>
</gene>
<dbReference type="Gene3D" id="3.20.20.70">
    <property type="entry name" value="Aldolase class I"/>
    <property type="match status" value="1"/>
</dbReference>
<dbReference type="RefSeq" id="WP_034933469.1">
    <property type="nucleotide sequence ID" value="NZ_JFHN01000018.1"/>
</dbReference>
<dbReference type="InterPro" id="IPR027277">
    <property type="entry name" value="NadC/ModD"/>
</dbReference>
<proteinExistence type="inferred from homology"/>
<dbReference type="GO" id="GO:0004514">
    <property type="term" value="F:nicotinate-nucleotide diphosphorylase (carboxylating) activity"/>
    <property type="evidence" value="ECO:0007669"/>
    <property type="project" value="InterPro"/>
</dbReference>
<dbReference type="AlphaFoldDB" id="A0A014NC54"/>
<dbReference type="PANTHER" id="PTHR32179">
    <property type="entry name" value="NICOTINATE-NUCLEOTIDE PYROPHOSPHORYLASE [CARBOXYLATING]"/>
    <property type="match status" value="1"/>
</dbReference>
<evidence type="ECO:0000256" key="2">
    <source>
        <dbReference type="ARBA" id="ARBA00019205"/>
    </source>
</evidence>
<dbReference type="InterPro" id="IPR022412">
    <property type="entry name" value="Quinolinate_PRibosylTrfase_N"/>
</dbReference>
<dbReference type="Gene3D" id="3.90.1170.20">
    <property type="entry name" value="Quinolinate phosphoribosyl transferase, N-terminal domain"/>
    <property type="match status" value="1"/>
</dbReference>
<dbReference type="SUPFAM" id="SSF51690">
    <property type="entry name" value="Nicotinate/Quinolinate PRTase C-terminal domain-like"/>
    <property type="match status" value="1"/>
</dbReference>
<dbReference type="InterPro" id="IPR013785">
    <property type="entry name" value="Aldolase_TIM"/>
</dbReference>
<accession>A0A014NC54</accession>
<sequence>MIFIPDAQLDLWLLEDIQGGDLTCRALGIGGQRGRMTFIHRQGGCVSALALAQRILKRLDLHIEYAVSDGEVVAAGASLLCATGQAAALHQGWKAVQNLLEWSCGVANYVYQLRQRLQRYVAHGQIACTRKIIPGTRLLSMQAVLDGGGIIHRAGCAETVLLFANHRRFYPQPQDWGAMMVRLRQQAPEKAIVVEVATPEEAETALQALPDVLQMDKFTTQQVLQLQPLAARIAPSCRLAVAGGITLDNVEAWAQTGVGLLVTSAPYHAAPADLAVVMEPSDG</sequence>
<dbReference type="PATRIC" id="fig|69222.5.peg.289"/>
<dbReference type="PANTHER" id="PTHR32179:SF4">
    <property type="entry name" value="PYROPHOSPHORYLASE MODD-RELATED"/>
    <property type="match status" value="1"/>
</dbReference>
<dbReference type="EMBL" id="JFHN01000018">
    <property type="protein sequence ID" value="EXU76998.1"/>
    <property type="molecule type" value="Genomic_DNA"/>
</dbReference>
<evidence type="ECO:0000256" key="1">
    <source>
        <dbReference type="ARBA" id="ARBA00009400"/>
    </source>
</evidence>
<protein>
    <recommendedName>
        <fullName evidence="2">Putative pyrophosphorylase ModD</fullName>
    </recommendedName>
</protein>